<organism evidence="1 2">
    <name type="scientific">Nitrosospira multiformis (strain ATCC 25196 / NCIMB 11849 / C 71)</name>
    <dbReference type="NCBI Taxonomy" id="323848"/>
    <lineage>
        <taxon>Bacteria</taxon>
        <taxon>Pseudomonadati</taxon>
        <taxon>Pseudomonadota</taxon>
        <taxon>Betaproteobacteria</taxon>
        <taxon>Nitrosomonadales</taxon>
        <taxon>Nitrosomonadaceae</taxon>
        <taxon>Nitrosospira</taxon>
    </lineage>
</organism>
<reference evidence="1 2" key="1">
    <citation type="submission" date="2016-10" db="EMBL/GenBank/DDBJ databases">
        <authorList>
            <person name="de Groot N.N."/>
        </authorList>
    </citation>
    <scope>NUCLEOTIDE SEQUENCE [LARGE SCALE GENOMIC DNA]</scope>
    <source>
        <strain evidence="1 2">Nl13</strain>
    </source>
</reference>
<accession>A0A1H5SVY3</accession>
<gene>
    <name evidence="1" type="ORF">SAMN05216403_10389</name>
</gene>
<dbReference type="AlphaFoldDB" id="A0A1H5SVY3"/>
<dbReference type="Proteomes" id="UP000236751">
    <property type="component" value="Unassembled WGS sequence"/>
</dbReference>
<evidence type="ECO:0000313" key="1">
    <source>
        <dbReference type="EMBL" id="SEF54665.1"/>
    </source>
</evidence>
<proteinExistence type="predicted"/>
<protein>
    <submittedName>
        <fullName evidence="1">Uncharacterized protein</fullName>
    </submittedName>
</protein>
<name>A0A1H5SVY3_NITMU</name>
<sequence length="62" mass="7004">MQGLLQCIMTERELEHILSALCHMTGNIAFDLPDDAPRKLQRCFQLHALLSQFLGKNLAPIV</sequence>
<evidence type="ECO:0000313" key="2">
    <source>
        <dbReference type="Proteomes" id="UP000236751"/>
    </source>
</evidence>
<dbReference type="EMBL" id="FNVK01000003">
    <property type="protein sequence ID" value="SEF54665.1"/>
    <property type="molecule type" value="Genomic_DNA"/>
</dbReference>